<feature type="domain" description="Beta-ketoacyl-[acyl-carrier-protein] synthase III C-terminal" evidence="13">
    <location>
        <begin position="238"/>
        <end position="327"/>
    </location>
</feature>
<keyword evidence="12" id="KW-0963">Cytoplasm</keyword>
<comment type="subcellular location">
    <subcellularLocation>
        <location evidence="12">Cytoplasm</location>
    </subcellularLocation>
</comment>
<keyword evidence="7 12" id="KW-0443">Lipid metabolism</keyword>
<evidence type="ECO:0000256" key="12">
    <source>
        <dbReference type="HAMAP-Rule" id="MF_01815"/>
    </source>
</evidence>
<keyword evidence="8 12" id="KW-0275">Fatty acid biosynthesis</keyword>
<name>A0A1V5SXX6_9BACT</name>
<evidence type="ECO:0000256" key="1">
    <source>
        <dbReference type="ARBA" id="ARBA00005194"/>
    </source>
</evidence>
<dbReference type="Proteomes" id="UP000485569">
    <property type="component" value="Unassembled WGS sequence"/>
</dbReference>
<evidence type="ECO:0000259" key="13">
    <source>
        <dbReference type="Pfam" id="PF08541"/>
    </source>
</evidence>
<dbReference type="GO" id="GO:0033818">
    <property type="term" value="F:beta-ketoacyl-acyl-carrier-protein synthase III activity"/>
    <property type="evidence" value="ECO:0007669"/>
    <property type="project" value="UniProtKB-UniRule"/>
</dbReference>
<feature type="domain" description="Beta-ketoacyl-[acyl-carrier-protein] synthase III N-terminal" evidence="14">
    <location>
        <begin position="109"/>
        <end position="186"/>
    </location>
</feature>
<comment type="function">
    <text evidence="12">Catalyzes the condensation reaction of fatty acid synthesis by the addition to an acyl acceptor of two carbons from malonyl-ACP. Catalyzes the first condensation reaction which initiates fatty acid synthesis and may therefore play a role in governing the total rate of fatty acid production. Possesses both acetoacetyl-ACP synthase and acetyl transacylase activities. Its substrate specificity determines the biosynthesis of branched-chain and/or straight-chain of fatty acids.</text>
</comment>
<evidence type="ECO:0000256" key="7">
    <source>
        <dbReference type="ARBA" id="ARBA00023098"/>
    </source>
</evidence>
<dbReference type="Gene3D" id="3.40.47.10">
    <property type="match status" value="1"/>
</dbReference>
<keyword evidence="10 12" id="KW-0012">Acyltransferase</keyword>
<feature type="region of interest" description="ACP-binding" evidence="12">
    <location>
        <begin position="255"/>
        <end position="259"/>
    </location>
</feature>
<comment type="caution">
    <text evidence="15">The sequence shown here is derived from an EMBL/GenBank/DDBJ whole genome shotgun (WGS) entry which is preliminary data.</text>
</comment>
<gene>
    <name evidence="12 15" type="primary">fabH</name>
    <name evidence="15" type="ORF">BWY41_00869</name>
</gene>
<dbReference type="EMBL" id="MWBQ01000053">
    <property type="protein sequence ID" value="OQA59328.1"/>
    <property type="molecule type" value="Genomic_DNA"/>
</dbReference>
<dbReference type="AlphaFoldDB" id="A0A1V5SXX6"/>
<dbReference type="InterPro" id="IPR016039">
    <property type="entry name" value="Thiolase-like"/>
</dbReference>
<evidence type="ECO:0000256" key="3">
    <source>
        <dbReference type="ARBA" id="ARBA00012333"/>
    </source>
</evidence>
<comment type="subunit">
    <text evidence="12">Homodimer.</text>
</comment>
<feature type="active site" evidence="12">
    <location>
        <position position="115"/>
    </location>
</feature>
<dbReference type="FunFam" id="3.40.47.10:FF:000004">
    <property type="entry name" value="3-oxoacyl-[acyl-carrier-protein] synthase 3"/>
    <property type="match status" value="1"/>
</dbReference>
<keyword evidence="5 12" id="KW-0808">Transferase</keyword>
<evidence type="ECO:0000256" key="4">
    <source>
        <dbReference type="ARBA" id="ARBA00022516"/>
    </source>
</evidence>
<comment type="domain">
    <text evidence="12">The last Arg residue of the ACP-binding site is essential for the weak association between ACP/AcpP and FabH.</text>
</comment>
<dbReference type="GO" id="GO:0006633">
    <property type="term" value="P:fatty acid biosynthetic process"/>
    <property type="evidence" value="ECO:0007669"/>
    <property type="project" value="UniProtKB-UniRule"/>
</dbReference>
<evidence type="ECO:0000256" key="10">
    <source>
        <dbReference type="ARBA" id="ARBA00023315"/>
    </source>
</evidence>
<evidence type="ECO:0000256" key="5">
    <source>
        <dbReference type="ARBA" id="ARBA00022679"/>
    </source>
</evidence>
<dbReference type="InterPro" id="IPR013747">
    <property type="entry name" value="ACP_syn_III_C"/>
</dbReference>
<organism evidence="15">
    <name type="scientific">Candidatus Atribacter allofermentans</name>
    <dbReference type="NCBI Taxonomy" id="1852833"/>
    <lineage>
        <taxon>Bacteria</taxon>
        <taxon>Pseudomonadati</taxon>
        <taxon>Atribacterota</taxon>
        <taxon>Atribacteria</taxon>
        <taxon>Atribacterales</taxon>
        <taxon>Atribacteraceae</taxon>
        <taxon>Atribacter</taxon>
    </lineage>
</organism>
<keyword evidence="9 12" id="KW-0511">Multifunctional enzyme</keyword>
<dbReference type="EC" id="2.3.1.180" evidence="3 12"/>
<protein>
    <recommendedName>
        <fullName evidence="3 12">Beta-ketoacyl-[acyl-carrier-protein] synthase III</fullName>
        <shortName evidence="12">Beta-ketoacyl-ACP synthase III</shortName>
        <shortName evidence="12">KAS III</shortName>
        <ecNumber evidence="3 12">2.3.1.180</ecNumber>
    </recommendedName>
    <alternativeName>
        <fullName evidence="12">3-oxoacyl-[acyl-carrier-protein] synthase 3</fullName>
    </alternativeName>
    <alternativeName>
        <fullName evidence="12">3-oxoacyl-[acyl-carrier-protein] synthase III</fullName>
    </alternativeName>
</protein>
<comment type="similarity">
    <text evidence="2 12">Belongs to the thiolase-like superfamily. FabH family.</text>
</comment>
<reference evidence="15" key="1">
    <citation type="submission" date="2017-02" db="EMBL/GenBank/DDBJ databases">
        <title>Delving into the versatile metabolic prowess of the omnipresent phylum Bacteroidetes.</title>
        <authorList>
            <person name="Nobu M.K."/>
            <person name="Mei R."/>
            <person name="Narihiro T."/>
            <person name="Kuroda K."/>
            <person name="Liu W.-T."/>
        </authorList>
    </citation>
    <scope>NUCLEOTIDE SEQUENCE</scope>
    <source>
        <strain evidence="15">ADurb.Bin276</strain>
    </source>
</reference>
<accession>A0A1V5SXX6</accession>
<evidence type="ECO:0000256" key="9">
    <source>
        <dbReference type="ARBA" id="ARBA00023268"/>
    </source>
</evidence>
<dbReference type="NCBIfam" id="TIGR00747">
    <property type="entry name" value="fabH"/>
    <property type="match status" value="1"/>
</dbReference>
<evidence type="ECO:0000256" key="11">
    <source>
        <dbReference type="ARBA" id="ARBA00051096"/>
    </source>
</evidence>
<dbReference type="PANTHER" id="PTHR43091:SF1">
    <property type="entry name" value="BETA-KETOACYL-[ACYL-CARRIER-PROTEIN] SYNTHASE III, CHLOROPLASTIC"/>
    <property type="match status" value="1"/>
</dbReference>
<dbReference type="Pfam" id="PF08541">
    <property type="entry name" value="ACP_syn_III_C"/>
    <property type="match status" value="1"/>
</dbReference>
<dbReference type="InterPro" id="IPR004655">
    <property type="entry name" value="FabH"/>
</dbReference>
<evidence type="ECO:0000256" key="6">
    <source>
        <dbReference type="ARBA" id="ARBA00022832"/>
    </source>
</evidence>
<dbReference type="Pfam" id="PF08545">
    <property type="entry name" value="ACP_syn_III"/>
    <property type="match status" value="1"/>
</dbReference>
<proteinExistence type="inferred from homology"/>
<dbReference type="SUPFAM" id="SSF53901">
    <property type="entry name" value="Thiolase-like"/>
    <property type="match status" value="1"/>
</dbReference>
<dbReference type="CDD" id="cd00830">
    <property type="entry name" value="KAS_III"/>
    <property type="match status" value="1"/>
</dbReference>
<evidence type="ECO:0000313" key="15">
    <source>
        <dbReference type="EMBL" id="OQA59328.1"/>
    </source>
</evidence>
<dbReference type="InterPro" id="IPR013751">
    <property type="entry name" value="ACP_syn_III_N"/>
</dbReference>
<feature type="active site" evidence="12">
    <location>
        <position position="254"/>
    </location>
</feature>
<dbReference type="UniPathway" id="UPA00094"/>
<evidence type="ECO:0000259" key="14">
    <source>
        <dbReference type="Pfam" id="PF08545"/>
    </source>
</evidence>
<sequence length="327" mass="35155">MNNRPVKILGVGAGVPQKVITNFDLEKIVDTSDEWIVSRSGIRERRIASENETTSMLAIEAARIALKKAQVKSSDLDLIIVATVTPDMLFPATACILQRELGAEKAACFDLEAGCTSFVYALSIAEKYLSAGGGNFALVVGAETLSKILDWEDRATCVLFGDGAGAAVLGLGEKPGIISTHLGADGGGANYIEVPAGISRMPASIDTVQNRLHYIKMAGNEVFKFAVKIMEEASLKVLEKGKIKIEDVNLFIPHQANIRIIKSAAKRLGIVEDRIFVNIHKYANTSSASIPLALFEAVQENRIQEGDIILLVGFGAGLTWGSALIRW</sequence>
<feature type="active site" evidence="12">
    <location>
        <position position="284"/>
    </location>
</feature>
<keyword evidence="6 12" id="KW-0276">Fatty acid metabolism</keyword>
<comment type="pathway">
    <text evidence="1 12">Lipid metabolism; fatty acid biosynthesis.</text>
</comment>
<comment type="catalytic activity">
    <reaction evidence="11">
        <text>malonyl-[ACP] + acetyl-CoA + H(+) = 3-oxobutanoyl-[ACP] + CO2 + CoA</text>
        <dbReference type="Rhea" id="RHEA:12080"/>
        <dbReference type="Rhea" id="RHEA-COMP:9623"/>
        <dbReference type="Rhea" id="RHEA-COMP:9625"/>
        <dbReference type="ChEBI" id="CHEBI:15378"/>
        <dbReference type="ChEBI" id="CHEBI:16526"/>
        <dbReference type="ChEBI" id="CHEBI:57287"/>
        <dbReference type="ChEBI" id="CHEBI:57288"/>
        <dbReference type="ChEBI" id="CHEBI:78449"/>
        <dbReference type="ChEBI" id="CHEBI:78450"/>
        <dbReference type="EC" id="2.3.1.180"/>
    </reaction>
    <physiologicalReaction direction="left-to-right" evidence="11">
        <dbReference type="Rhea" id="RHEA:12081"/>
    </physiologicalReaction>
</comment>
<evidence type="ECO:0000256" key="8">
    <source>
        <dbReference type="ARBA" id="ARBA00023160"/>
    </source>
</evidence>
<dbReference type="PANTHER" id="PTHR43091">
    <property type="entry name" value="3-OXOACYL-[ACYL-CARRIER-PROTEIN] SYNTHASE"/>
    <property type="match status" value="1"/>
</dbReference>
<dbReference type="GO" id="GO:0005737">
    <property type="term" value="C:cytoplasm"/>
    <property type="evidence" value="ECO:0007669"/>
    <property type="project" value="UniProtKB-SubCell"/>
</dbReference>
<dbReference type="GO" id="GO:0004315">
    <property type="term" value="F:3-oxoacyl-[acyl-carrier-protein] synthase activity"/>
    <property type="evidence" value="ECO:0007669"/>
    <property type="project" value="InterPro"/>
</dbReference>
<dbReference type="HAMAP" id="MF_01815">
    <property type="entry name" value="FabH"/>
    <property type="match status" value="1"/>
</dbReference>
<keyword evidence="4 12" id="KW-0444">Lipid biosynthesis</keyword>
<dbReference type="NCBIfam" id="NF006829">
    <property type="entry name" value="PRK09352.1"/>
    <property type="match status" value="1"/>
</dbReference>
<evidence type="ECO:0000256" key="2">
    <source>
        <dbReference type="ARBA" id="ARBA00008642"/>
    </source>
</evidence>